<feature type="region of interest" description="Disordered" evidence="2">
    <location>
        <begin position="1"/>
        <end position="232"/>
    </location>
</feature>
<feature type="compositionally biased region" description="Polar residues" evidence="2">
    <location>
        <begin position="86"/>
        <end position="103"/>
    </location>
</feature>
<evidence type="ECO:0000259" key="4">
    <source>
        <dbReference type="PROSITE" id="PS51762"/>
    </source>
</evidence>
<dbReference type="GO" id="GO:0004553">
    <property type="term" value="F:hydrolase activity, hydrolyzing O-glycosyl compounds"/>
    <property type="evidence" value="ECO:0007669"/>
    <property type="project" value="InterPro"/>
</dbReference>
<dbReference type="Proteomes" id="UP000703269">
    <property type="component" value="Unassembled WGS sequence"/>
</dbReference>
<evidence type="ECO:0000256" key="1">
    <source>
        <dbReference type="ARBA" id="ARBA00006865"/>
    </source>
</evidence>
<accession>A0A9P3LEL1</accession>
<gene>
    <name evidence="5" type="ORF">PsYK624_085190</name>
</gene>
<keyword evidence="6" id="KW-1185">Reference proteome</keyword>
<feature type="compositionally biased region" description="Basic and acidic residues" evidence="2">
    <location>
        <begin position="41"/>
        <end position="54"/>
    </location>
</feature>
<dbReference type="EMBL" id="BPQB01000026">
    <property type="protein sequence ID" value="GJE92365.1"/>
    <property type="molecule type" value="Genomic_DNA"/>
</dbReference>
<reference evidence="5 6" key="1">
    <citation type="submission" date="2021-08" db="EMBL/GenBank/DDBJ databases">
        <title>Draft Genome Sequence of Phanerochaete sordida strain YK-624.</title>
        <authorList>
            <person name="Mori T."/>
            <person name="Dohra H."/>
            <person name="Suzuki T."/>
            <person name="Kawagishi H."/>
            <person name="Hirai H."/>
        </authorList>
    </citation>
    <scope>NUCLEOTIDE SEQUENCE [LARGE SCALE GENOMIC DNA]</scope>
    <source>
        <strain evidence="5 6">YK-624</strain>
    </source>
</reference>
<evidence type="ECO:0000256" key="2">
    <source>
        <dbReference type="SAM" id="MobiDB-lite"/>
    </source>
</evidence>
<proteinExistence type="inferred from homology"/>
<dbReference type="InterPro" id="IPR000757">
    <property type="entry name" value="Beta-glucanase-like"/>
</dbReference>
<organism evidence="5 6">
    <name type="scientific">Phanerochaete sordida</name>
    <dbReference type="NCBI Taxonomy" id="48140"/>
    <lineage>
        <taxon>Eukaryota</taxon>
        <taxon>Fungi</taxon>
        <taxon>Dikarya</taxon>
        <taxon>Basidiomycota</taxon>
        <taxon>Agaricomycotina</taxon>
        <taxon>Agaricomycetes</taxon>
        <taxon>Polyporales</taxon>
        <taxon>Phanerochaetaceae</taxon>
        <taxon>Phanerochaete</taxon>
    </lineage>
</organism>
<keyword evidence="3" id="KW-1133">Transmembrane helix</keyword>
<evidence type="ECO:0000313" key="5">
    <source>
        <dbReference type="EMBL" id="GJE92365.1"/>
    </source>
</evidence>
<dbReference type="InterPro" id="IPR050546">
    <property type="entry name" value="Glycosyl_Hydrlase_16"/>
</dbReference>
<name>A0A9P3LEL1_9APHY</name>
<dbReference type="GO" id="GO:0005975">
    <property type="term" value="P:carbohydrate metabolic process"/>
    <property type="evidence" value="ECO:0007669"/>
    <property type="project" value="InterPro"/>
</dbReference>
<evidence type="ECO:0000313" key="6">
    <source>
        <dbReference type="Proteomes" id="UP000703269"/>
    </source>
</evidence>
<keyword evidence="3" id="KW-0472">Membrane</keyword>
<sequence length="799" mass="85912">MPYRRRDSGKGGYSSADAYRIQAVSPTSSSSHAPHSSSSEEEAHLAAADPRRQESPQPDSSGNSAEQHAVDAPLSPPRPFFLAGSRKNSNASEDRGSWTTNESAEPISDSDLTDREAAAAAANAPQPGARRVRANTAGTAGPARPRNHQRRRSSQGSPPMHSDASAHAPASPTMSRAPPSAFPFLSHAGNPDPGTPIPGSLYRKNSRESFRPMVGGPGSPPASATGVTYPTSPGNVDGYSALRAERTSMDVADGYAYAPVNGHDQDDLGRPHPPFAAEADRGSWMSSPGSPGGSVYRNSAAAAMTGSTPALGGEGTLPRSASQTTIPMRAPFLSPASRPTSSIWSPPSYPSLPQHLTSQYPPSLTYLPNSPYASGLSPYRPKMGKAPLPSSRLAEKLTPEDKPWLKKKEPRARCAYWLTIAMFFIGVGCSAIVIYFGWTGVRQLKDSDLCPVFTDDFSNGLDTSNSWNVTVSLGGFGNGEFQAVTADSKNLYTKNGELYIMPTFTSDDVGRQAVLSGGTLDLGNACTSQSSSNCTAKSDGSGTALPPVKSARLSTQGHNSIQFGKVEVRAKLPRGDWLWPAIWMLPEDTPYGGWPMSGEIDIMEARGNLPTYPAQGNNYVRSTLNYGIFETLQTHIMGWYQQKRFTYSDDFHTFALEWSPSFIRTYVDSKLQATLTIDITGKGGHSFFDRGHYPPTARNDSQVEAVVTDIWAANGGTPAAPFDKPFYLILDLAVGGTSGWFPDGLGNKPWWDTSGDQQALWDFANKQDEWAATWPSSDADRAFRIDSVKMWKLKQGGKC</sequence>
<dbReference type="OrthoDB" id="4781at2759"/>
<feature type="domain" description="GH16" evidence="4">
    <location>
        <begin position="486"/>
        <end position="779"/>
    </location>
</feature>
<dbReference type="SUPFAM" id="SSF49899">
    <property type="entry name" value="Concanavalin A-like lectins/glucanases"/>
    <property type="match status" value="1"/>
</dbReference>
<dbReference type="PANTHER" id="PTHR10963">
    <property type="entry name" value="GLYCOSYL HYDROLASE-RELATED"/>
    <property type="match status" value="1"/>
</dbReference>
<dbReference type="PANTHER" id="PTHR10963:SF55">
    <property type="entry name" value="GLYCOSIDE HYDROLASE FAMILY 16 PROTEIN"/>
    <property type="match status" value="1"/>
</dbReference>
<comment type="similarity">
    <text evidence="1">Belongs to the glycosyl hydrolase 16 family.</text>
</comment>
<dbReference type="Gene3D" id="2.60.120.200">
    <property type="match status" value="1"/>
</dbReference>
<keyword evidence="5" id="KW-0378">Hydrolase</keyword>
<feature type="compositionally biased region" description="Polar residues" evidence="2">
    <location>
        <begin position="55"/>
        <end position="66"/>
    </location>
</feature>
<comment type="caution">
    <text evidence="5">The sequence shown here is derived from an EMBL/GenBank/DDBJ whole genome shotgun (WGS) entry which is preliminary data.</text>
</comment>
<keyword evidence="3" id="KW-0812">Transmembrane</keyword>
<protein>
    <submittedName>
        <fullName evidence="5">Glycoside hydrolase family 16 protein</fullName>
    </submittedName>
</protein>
<dbReference type="PROSITE" id="PS51762">
    <property type="entry name" value="GH16_2"/>
    <property type="match status" value="1"/>
</dbReference>
<dbReference type="AlphaFoldDB" id="A0A9P3LEL1"/>
<feature type="transmembrane region" description="Helical" evidence="3">
    <location>
        <begin position="415"/>
        <end position="438"/>
    </location>
</feature>
<evidence type="ECO:0000256" key="3">
    <source>
        <dbReference type="SAM" id="Phobius"/>
    </source>
</evidence>
<feature type="compositionally biased region" description="Low complexity" evidence="2">
    <location>
        <begin position="157"/>
        <end position="172"/>
    </location>
</feature>
<dbReference type="InterPro" id="IPR013320">
    <property type="entry name" value="ConA-like_dom_sf"/>
</dbReference>
<feature type="compositionally biased region" description="Low complexity" evidence="2">
    <location>
        <begin position="28"/>
        <end position="37"/>
    </location>
</feature>
<dbReference type="Pfam" id="PF00722">
    <property type="entry name" value="Glyco_hydro_16"/>
    <property type="match status" value="1"/>
</dbReference>